<dbReference type="Proteomes" id="UP000823963">
    <property type="component" value="Unassembled WGS sequence"/>
</dbReference>
<dbReference type="PANTHER" id="PTHR38456">
    <property type="entry name" value="CYCLIC DI-AMP RECEPTOR A"/>
    <property type="match status" value="1"/>
</dbReference>
<keyword evidence="1" id="KW-0675">Receptor</keyword>
<proteinExistence type="predicted"/>
<dbReference type="SUPFAM" id="SSF54913">
    <property type="entry name" value="GlnB-like"/>
    <property type="match status" value="1"/>
</dbReference>
<dbReference type="InterPro" id="IPR015867">
    <property type="entry name" value="N-reg_PII/ATP_PRibTrfase_C"/>
</dbReference>
<protein>
    <submittedName>
        <fullName evidence="1">Cyclic-di-AMP receptor</fullName>
    </submittedName>
</protein>
<reference evidence="1" key="2">
    <citation type="submission" date="2021-04" db="EMBL/GenBank/DDBJ databases">
        <authorList>
            <person name="Gilroy R."/>
        </authorList>
    </citation>
    <scope>NUCLEOTIDE SEQUENCE</scope>
    <source>
        <strain evidence="1">6627</strain>
    </source>
</reference>
<sequence>MKLVIAIVQDKDSDRLSNQFIEHNVRATKLASSGSFLRAGNSTFLIGIDDQRLDEVFQIIKHVSKKRKKFITPPVTLDTHVEGMHNNYPRQVNIGGATVFVINVEQFKQF</sequence>
<dbReference type="EMBL" id="DXFP01000010">
    <property type="protein sequence ID" value="HIX01411.1"/>
    <property type="molecule type" value="Genomic_DNA"/>
</dbReference>
<dbReference type="Pfam" id="PF06153">
    <property type="entry name" value="CdAMP_rec"/>
    <property type="match status" value="1"/>
</dbReference>
<dbReference type="InterPro" id="IPR011322">
    <property type="entry name" value="N-reg_PII-like_a/b"/>
</dbReference>
<dbReference type="InterPro" id="IPR010375">
    <property type="entry name" value="CdAMP_rec"/>
</dbReference>
<organism evidence="1 2">
    <name type="scientific">Candidatus Ligilactobacillus excrementigallinarum</name>
    <dbReference type="NCBI Taxonomy" id="2838641"/>
    <lineage>
        <taxon>Bacteria</taxon>
        <taxon>Bacillati</taxon>
        <taxon>Bacillota</taxon>
        <taxon>Bacilli</taxon>
        <taxon>Lactobacillales</taxon>
        <taxon>Lactobacillaceae</taxon>
        <taxon>Ligilactobacillus</taxon>
    </lineage>
</organism>
<evidence type="ECO:0000313" key="1">
    <source>
        <dbReference type="EMBL" id="HIX01411.1"/>
    </source>
</evidence>
<dbReference type="Gene3D" id="3.30.70.120">
    <property type="match status" value="1"/>
</dbReference>
<comment type="caution">
    <text evidence="1">The sequence shown here is derived from an EMBL/GenBank/DDBJ whole genome shotgun (WGS) entry which is preliminary data.</text>
</comment>
<dbReference type="PANTHER" id="PTHR38456:SF1">
    <property type="entry name" value="CYCLIC DI-AMP RECEPTOR A"/>
    <property type="match status" value="1"/>
</dbReference>
<dbReference type="AlphaFoldDB" id="A0A9D1UW14"/>
<gene>
    <name evidence="1" type="ORF">H9861_01475</name>
</gene>
<name>A0A9D1UW14_9LACO</name>
<accession>A0A9D1UW14</accession>
<evidence type="ECO:0000313" key="2">
    <source>
        <dbReference type="Proteomes" id="UP000823963"/>
    </source>
</evidence>
<reference evidence="1" key="1">
    <citation type="journal article" date="2021" name="PeerJ">
        <title>Extensive microbial diversity within the chicken gut microbiome revealed by metagenomics and culture.</title>
        <authorList>
            <person name="Gilroy R."/>
            <person name="Ravi A."/>
            <person name="Getino M."/>
            <person name="Pursley I."/>
            <person name="Horton D.L."/>
            <person name="Alikhan N.F."/>
            <person name="Baker D."/>
            <person name="Gharbi K."/>
            <person name="Hall N."/>
            <person name="Watson M."/>
            <person name="Adriaenssens E.M."/>
            <person name="Foster-Nyarko E."/>
            <person name="Jarju S."/>
            <person name="Secka A."/>
            <person name="Antonio M."/>
            <person name="Oren A."/>
            <person name="Chaudhuri R.R."/>
            <person name="La Ragione R."/>
            <person name="Hildebrand F."/>
            <person name="Pallen M.J."/>
        </authorList>
    </citation>
    <scope>NUCLEOTIDE SEQUENCE</scope>
    <source>
        <strain evidence="1">6627</strain>
    </source>
</reference>